<proteinExistence type="predicted"/>
<gene>
    <name evidence="2" type="ORF">BTMF_LOCUS11821</name>
</gene>
<protein>
    <submittedName>
        <fullName evidence="2 4">Uncharacterized protein</fullName>
    </submittedName>
</protein>
<reference evidence="4" key="1">
    <citation type="submission" date="2017-02" db="UniProtKB">
        <authorList>
            <consortium name="WormBaseParasite"/>
        </authorList>
    </citation>
    <scope>IDENTIFICATION</scope>
</reference>
<feature type="region of interest" description="Disordered" evidence="1">
    <location>
        <begin position="1"/>
        <end position="52"/>
    </location>
</feature>
<reference evidence="2 3" key="2">
    <citation type="submission" date="2018-11" db="EMBL/GenBank/DDBJ databases">
        <authorList>
            <consortium name="Pathogen Informatics"/>
        </authorList>
    </citation>
    <scope>NUCLEOTIDE SEQUENCE [LARGE SCALE GENOMIC DNA]</scope>
</reference>
<evidence type="ECO:0000313" key="4">
    <source>
        <dbReference type="WBParaSite" id="BTMF_0001382201-mRNA-1"/>
    </source>
</evidence>
<dbReference type="AlphaFoldDB" id="A0A0R3R1D5"/>
<dbReference type="WBParaSite" id="BTMF_0001382201-mRNA-1">
    <property type="protein sequence ID" value="BTMF_0001382201-mRNA-1"/>
    <property type="gene ID" value="BTMF_0001382201"/>
</dbReference>
<sequence>MEKTNSNSSNNNNSITQNGHNNNVTNNGGGNSSNTTEKSSNQSDQLSGGWERVSEELSDSQVLGFSSESNFLFTIIFIKSCEQLLSMYVIKFFIK</sequence>
<accession>A0A0R3R1D5</accession>
<keyword evidence="3" id="KW-1185">Reference proteome</keyword>
<name>A0A0R3R1D5_9BILA</name>
<dbReference type="EMBL" id="UZAG01018623">
    <property type="protein sequence ID" value="VDO40365.1"/>
    <property type="molecule type" value="Genomic_DNA"/>
</dbReference>
<evidence type="ECO:0000313" key="3">
    <source>
        <dbReference type="Proteomes" id="UP000280834"/>
    </source>
</evidence>
<organism evidence="4">
    <name type="scientific">Brugia timori</name>
    <dbReference type="NCBI Taxonomy" id="42155"/>
    <lineage>
        <taxon>Eukaryota</taxon>
        <taxon>Metazoa</taxon>
        <taxon>Ecdysozoa</taxon>
        <taxon>Nematoda</taxon>
        <taxon>Chromadorea</taxon>
        <taxon>Rhabditida</taxon>
        <taxon>Spirurina</taxon>
        <taxon>Spiruromorpha</taxon>
        <taxon>Filarioidea</taxon>
        <taxon>Onchocercidae</taxon>
        <taxon>Brugia</taxon>
    </lineage>
</organism>
<evidence type="ECO:0000256" key="1">
    <source>
        <dbReference type="SAM" id="MobiDB-lite"/>
    </source>
</evidence>
<evidence type="ECO:0000313" key="2">
    <source>
        <dbReference type="EMBL" id="VDO40365.1"/>
    </source>
</evidence>
<dbReference type="Proteomes" id="UP000280834">
    <property type="component" value="Unassembled WGS sequence"/>
</dbReference>
<feature type="compositionally biased region" description="Low complexity" evidence="1">
    <location>
        <begin position="1"/>
        <end position="41"/>
    </location>
</feature>